<proteinExistence type="predicted"/>
<feature type="region of interest" description="Disordered" evidence="1">
    <location>
        <begin position="164"/>
        <end position="219"/>
    </location>
</feature>
<organism evidence="2 3">
    <name type="scientific">Acidithiobacillus caldus</name>
    <dbReference type="NCBI Taxonomy" id="33059"/>
    <lineage>
        <taxon>Bacteria</taxon>
        <taxon>Pseudomonadati</taxon>
        <taxon>Pseudomonadota</taxon>
        <taxon>Acidithiobacillia</taxon>
        <taxon>Acidithiobacillales</taxon>
        <taxon>Acidithiobacillaceae</taxon>
        <taxon>Acidithiobacillus</taxon>
    </lineage>
</organism>
<evidence type="ECO:0000313" key="2">
    <source>
        <dbReference type="EMBL" id="OFC49014.1"/>
    </source>
</evidence>
<dbReference type="EMBL" id="LZYH01000875">
    <property type="protein sequence ID" value="OFC49014.1"/>
    <property type="molecule type" value="Genomic_DNA"/>
</dbReference>
<gene>
    <name evidence="2" type="ORF">BAE30_13255</name>
</gene>
<name>A0A1E7YSR6_9PROT</name>
<evidence type="ECO:0000313" key="3">
    <source>
        <dbReference type="Proteomes" id="UP000175707"/>
    </source>
</evidence>
<feature type="compositionally biased region" description="Basic and acidic residues" evidence="1">
    <location>
        <begin position="184"/>
        <end position="199"/>
    </location>
</feature>
<evidence type="ECO:0000256" key="1">
    <source>
        <dbReference type="SAM" id="MobiDB-lite"/>
    </source>
</evidence>
<sequence>MVSWIGANSQNPGSQEAFSRLTGVHLGKTQKERLAQLAEWAGKDKVEEFKNRQEQKARNLKVQDMKDAWDNLRNLRVNMGGGRFIDSQEYIAEIVAEGHDHVVSRKEGAATAYYLMNPENGDLRGVRSRAFTQYAKAVLAMDPKGDVRNAMQLAGLGDLLPELPQKTVPSVDTAPSVPGQQEASKADLDHLFGKEDPSQHSHQGVKNLESRAPEAGQTQPQMTNFAKTLLGRDPSDDVPANLDPQMGRKGPEALGKLLKEVGGESLIVSGKQGDRTTTIREYLEGGIRRGMTATQDRGDSVFWYNPDDTKYAKTITDPRIIGVLREAAHVHPNIGEAIRMAAPQIQNPGKGRGHGHDHGQGIE</sequence>
<reference evidence="2 3" key="1">
    <citation type="submission" date="2016-06" db="EMBL/GenBank/DDBJ databases">
        <title>Gene turnover analysis identifies the evolutionary adaptation of the extremophile Acidithiobacillus caldus.</title>
        <authorList>
            <person name="Zhang X."/>
        </authorList>
    </citation>
    <scope>NUCLEOTIDE SEQUENCE [LARGE SCALE GENOMIC DNA]</scope>
    <source>
        <strain evidence="2 3">S1</strain>
    </source>
</reference>
<feature type="region of interest" description="Disordered" evidence="1">
    <location>
        <begin position="229"/>
        <end position="248"/>
    </location>
</feature>
<dbReference type="AlphaFoldDB" id="A0A1E7YSR6"/>
<comment type="caution">
    <text evidence="2">The sequence shown here is derived from an EMBL/GenBank/DDBJ whole genome shotgun (WGS) entry which is preliminary data.</text>
</comment>
<accession>A0A1E7YSR6</accession>
<dbReference type="Proteomes" id="UP000175707">
    <property type="component" value="Unassembled WGS sequence"/>
</dbReference>
<protein>
    <submittedName>
        <fullName evidence="2">Uncharacterized protein</fullName>
    </submittedName>
</protein>